<dbReference type="AlphaFoldDB" id="Q1PWL9"/>
<feature type="transmembrane region" description="Helical" evidence="1">
    <location>
        <begin position="16"/>
        <end position="37"/>
    </location>
</feature>
<proteinExistence type="predicted"/>
<dbReference type="Pfam" id="PF14341">
    <property type="entry name" value="PilX_N"/>
    <property type="match status" value="1"/>
</dbReference>
<accession>Q1PWL9</accession>
<keyword evidence="1" id="KW-1133">Transmembrane helix</keyword>
<evidence type="ECO:0000256" key="1">
    <source>
        <dbReference type="SAM" id="Phobius"/>
    </source>
</evidence>
<evidence type="ECO:0000313" key="5">
    <source>
        <dbReference type="Proteomes" id="UP000501926"/>
    </source>
</evidence>
<reference evidence="3" key="2">
    <citation type="submission" date="2006-01" db="EMBL/GenBank/DDBJ databases">
        <authorList>
            <person name="Genoscope"/>
        </authorList>
    </citation>
    <scope>NUCLEOTIDE SEQUENCE</scope>
</reference>
<evidence type="ECO:0000313" key="4">
    <source>
        <dbReference type="EMBL" id="QII13901.1"/>
    </source>
</evidence>
<evidence type="ECO:0000259" key="2">
    <source>
        <dbReference type="Pfam" id="PF14341"/>
    </source>
</evidence>
<keyword evidence="1" id="KW-0472">Membrane</keyword>
<evidence type="ECO:0000313" key="3">
    <source>
        <dbReference type="EMBL" id="CAJ71614.1"/>
    </source>
</evidence>
<keyword evidence="1" id="KW-0812">Transmembrane</keyword>
<protein>
    <submittedName>
        <fullName evidence="4">Putative polygalacturonase</fullName>
    </submittedName>
    <submittedName>
        <fullName evidence="3">Similar to polygalacturonase</fullName>
    </submittedName>
</protein>
<dbReference type="Proteomes" id="UP000501926">
    <property type="component" value="Chromosome"/>
</dbReference>
<dbReference type="EMBL" id="CP049055">
    <property type="protein sequence ID" value="QII13901.1"/>
    <property type="molecule type" value="Genomic_DNA"/>
</dbReference>
<feature type="domain" description="Type 4 fimbrial biogenesis protein PilX N-terminal" evidence="2">
    <location>
        <begin position="14"/>
        <end position="64"/>
    </location>
</feature>
<reference evidence="4 5" key="3">
    <citation type="submission" date="2020-02" db="EMBL/GenBank/DDBJ databases">
        <title>Newly sequenced genome of strain CSTR1 showed variability in Candidatus Kuenenia stuttgartiensis genomes.</title>
        <authorList>
            <person name="Ding C."/>
            <person name="Adrian L."/>
        </authorList>
    </citation>
    <scope>NUCLEOTIDE SEQUENCE [LARGE SCALE GENOMIC DNA]</scope>
    <source>
        <strain evidence="4 5">CSTR1</strain>
    </source>
</reference>
<organism evidence="3">
    <name type="scientific">Kuenenia stuttgartiensis</name>
    <dbReference type="NCBI Taxonomy" id="174633"/>
    <lineage>
        <taxon>Bacteria</taxon>
        <taxon>Pseudomonadati</taxon>
        <taxon>Planctomycetota</taxon>
        <taxon>Candidatus Brocadiia</taxon>
        <taxon>Candidatus Brocadiales</taxon>
        <taxon>Candidatus Brocadiaceae</taxon>
        <taxon>Candidatus Kuenenia</taxon>
    </lineage>
</organism>
<reference evidence="3" key="1">
    <citation type="journal article" date="2006" name="Nature">
        <title>Deciphering the evolution and metabolism of an anammox bacterium from a community genome.</title>
        <authorList>
            <person name="Strous M."/>
            <person name="Pelletier E."/>
            <person name="Mangenot S."/>
            <person name="Rattei T."/>
            <person name="Lehner A."/>
            <person name="Taylor M.W."/>
            <person name="Horn M."/>
            <person name="Daims H."/>
            <person name="Bartol-Mavel D."/>
            <person name="Wincker P."/>
            <person name="Barbe V."/>
            <person name="Fonknechten N."/>
            <person name="Vallenet D."/>
            <person name="Segurens B."/>
            <person name="Schenowitz-Truong C."/>
            <person name="Medigue C."/>
            <person name="Collingro A."/>
            <person name="Snel B."/>
            <person name="Dutilh B.E."/>
            <person name="OpDenCamp H.J.M."/>
            <person name="vanDerDrift C."/>
            <person name="Cirpus I."/>
            <person name="vanDePas-Schoonen K.T."/>
            <person name="Harhangi H.R."/>
            <person name="vanNiftrik L."/>
            <person name="Schmid M."/>
            <person name="Keltjens J."/>
            <person name="vanDeVossenberg J."/>
            <person name="Kartal B."/>
            <person name="Meier H."/>
            <person name="Frishman D."/>
            <person name="Huynen M.A."/>
            <person name="Mewes H."/>
            <person name="Weissenbach J."/>
            <person name="Jetten M.S.M."/>
            <person name="Wagner M."/>
            <person name="LePaslier D."/>
        </authorList>
    </citation>
    <scope>NUCLEOTIDE SEQUENCE</scope>
</reference>
<dbReference type="InterPro" id="IPR025746">
    <property type="entry name" value="PilX_N_dom"/>
</dbReference>
<sequence>MIKTIKQTIHKNDKGIALITALILIAVLAIAGTVVVITTTTDITISSNYKSSTQAFYIAEAGFEHAKAVLKVTAFDDVLDGTHGGSPGILNFGENVSFGNGTYTVTVSDDSNDWDGDTTADSNGKVVITSTGTLSNGSKHITEATVSKIHFDSYPAAITMIDNENGATDNDRIVLGSGTDIDPVADNGSQIGNVVKDVFITGDDTLDGSANTGDGSGDDKLGVASQEEFRVQGGVQDPAVLVQVGFYNERLYNSSDPNFDRPVLDGGSYSAYGTGTLAAGPSEVKVKSQVSNLQSKADYSITANKLSQTSYTNFGTASSPKITYIPDDFDIDNSITGYGIMVVEGSLKIKGNTSFEFHGIIYIVCRGQLEIEASGGIVNMWGQIIMITYGEPPCTGISGEERLEIPKGTMHIYYSTDAINKYADPLTFEVDSWREVY</sequence>
<gene>
    <name evidence="3" type="primary">PehV</name>
    <name evidence="4" type="synonym">pehV</name>
    <name evidence="4" type="ORF">KsCSTR_45220</name>
    <name evidence="3" type="ORF">kustc0869</name>
</gene>
<dbReference type="RefSeq" id="WP_164995539.1">
    <property type="nucleotide sequence ID" value="NZ_CP049055.1"/>
</dbReference>
<name>Q1PWL9_KUEST</name>
<dbReference type="EMBL" id="CT573073">
    <property type="protein sequence ID" value="CAJ71614.1"/>
    <property type="molecule type" value="Genomic_DNA"/>
</dbReference>